<evidence type="ECO:0000313" key="3">
    <source>
        <dbReference type="Proteomes" id="UP001189624"/>
    </source>
</evidence>
<dbReference type="AlphaFoldDB" id="A0AA86SFU7"/>
<feature type="region of interest" description="Disordered" evidence="1">
    <location>
        <begin position="1"/>
        <end position="60"/>
    </location>
</feature>
<accession>A0AA86SFU7</accession>
<evidence type="ECO:0000313" key="2">
    <source>
        <dbReference type="EMBL" id="CAJ1957006.1"/>
    </source>
</evidence>
<proteinExistence type="predicted"/>
<sequence>MSSARTPRLEPTFWPKNKGAPASDSLNNQAQQVFFPADSAKPVPLAVVSPDSRQDKWESR</sequence>
<keyword evidence="3" id="KW-1185">Reference proteome</keyword>
<organism evidence="2 3">
    <name type="scientific">Sphenostylis stenocarpa</name>
    <dbReference type="NCBI Taxonomy" id="92480"/>
    <lineage>
        <taxon>Eukaryota</taxon>
        <taxon>Viridiplantae</taxon>
        <taxon>Streptophyta</taxon>
        <taxon>Embryophyta</taxon>
        <taxon>Tracheophyta</taxon>
        <taxon>Spermatophyta</taxon>
        <taxon>Magnoliopsida</taxon>
        <taxon>eudicotyledons</taxon>
        <taxon>Gunneridae</taxon>
        <taxon>Pentapetalae</taxon>
        <taxon>rosids</taxon>
        <taxon>fabids</taxon>
        <taxon>Fabales</taxon>
        <taxon>Fabaceae</taxon>
        <taxon>Papilionoideae</taxon>
        <taxon>50 kb inversion clade</taxon>
        <taxon>NPAAA clade</taxon>
        <taxon>indigoferoid/millettioid clade</taxon>
        <taxon>Phaseoleae</taxon>
        <taxon>Sphenostylis</taxon>
    </lineage>
</organism>
<evidence type="ECO:0000256" key="1">
    <source>
        <dbReference type="SAM" id="MobiDB-lite"/>
    </source>
</evidence>
<reference evidence="2" key="1">
    <citation type="submission" date="2023-10" db="EMBL/GenBank/DDBJ databases">
        <authorList>
            <person name="Domelevo Entfellner J.-B."/>
        </authorList>
    </citation>
    <scope>NUCLEOTIDE SEQUENCE</scope>
</reference>
<name>A0AA86SFU7_9FABA</name>
<gene>
    <name evidence="2" type="ORF">AYBTSS11_LOCUS16968</name>
</gene>
<protein>
    <submittedName>
        <fullName evidence="2">Uncharacterized protein</fullName>
    </submittedName>
</protein>
<dbReference type="Gramene" id="rna-AYBTSS11_LOCUS16968">
    <property type="protein sequence ID" value="CAJ1957006.1"/>
    <property type="gene ID" value="gene-AYBTSS11_LOCUS16968"/>
</dbReference>
<dbReference type="EMBL" id="OY731402">
    <property type="protein sequence ID" value="CAJ1957006.1"/>
    <property type="molecule type" value="Genomic_DNA"/>
</dbReference>
<dbReference type="Proteomes" id="UP001189624">
    <property type="component" value="Chromosome 5"/>
</dbReference>